<dbReference type="SUPFAM" id="SSF48403">
    <property type="entry name" value="Ankyrin repeat"/>
    <property type="match status" value="1"/>
</dbReference>
<evidence type="ECO:0000256" key="1">
    <source>
        <dbReference type="PROSITE-ProRule" id="PRU00023"/>
    </source>
</evidence>
<organism evidence="3 4">
    <name type="scientific">Xanthoceras sorbifolium</name>
    <dbReference type="NCBI Taxonomy" id="99658"/>
    <lineage>
        <taxon>Eukaryota</taxon>
        <taxon>Viridiplantae</taxon>
        <taxon>Streptophyta</taxon>
        <taxon>Embryophyta</taxon>
        <taxon>Tracheophyta</taxon>
        <taxon>Spermatophyta</taxon>
        <taxon>Magnoliopsida</taxon>
        <taxon>eudicotyledons</taxon>
        <taxon>Gunneridae</taxon>
        <taxon>Pentapetalae</taxon>
        <taxon>rosids</taxon>
        <taxon>malvids</taxon>
        <taxon>Sapindales</taxon>
        <taxon>Sapindaceae</taxon>
        <taxon>Xanthoceroideae</taxon>
        <taxon>Xanthoceras</taxon>
    </lineage>
</organism>
<evidence type="ECO:0000313" key="3">
    <source>
        <dbReference type="EMBL" id="KAH7565474.1"/>
    </source>
</evidence>
<dbReference type="SMART" id="SM00248">
    <property type="entry name" value="ANK"/>
    <property type="match status" value="3"/>
</dbReference>
<dbReference type="PROSITE" id="PS50297">
    <property type="entry name" value="ANK_REP_REGION"/>
    <property type="match status" value="1"/>
</dbReference>
<proteinExistence type="predicted"/>
<dbReference type="PANTHER" id="PTHR24121:SF21">
    <property type="entry name" value="ANKYRIN REPEAT FAMILY PROTEIN"/>
    <property type="match status" value="1"/>
</dbReference>
<feature type="region of interest" description="Disordered" evidence="2">
    <location>
        <begin position="1"/>
        <end position="29"/>
    </location>
</feature>
<evidence type="ECO:0008006" key="5">
    <source>
        <dbReference type="Google" id="ProtNLM"/>
    </source>
</evidence>
<keyword evidence="1" id="KW-0040">ANK repeat</keyword>
<name>A0ABQ8HMC1_9ROSI</name>
<evidence type="ECO:0000313" key="4">
    <source>
        <dbReference type="Proteomes" id="UP000827721"/>
    </source>
</evidence>
<dbReference type="InterPro" id="IPR036770">
    <property type="entry name" value="Ankyrin_rpt-contain_sf"/>
</dbReference>
<sequence>MLQPLEGNAHPVESPEAQISAEESRTGEGQRHYLPLFKAARSGDWKSAKNFIESNPNALAARITTVGLQTVFHVAAESCQWSFILELLELIVSPESLAVQDADGNTVLHYVANSGSLKIAKALLKKNYNLLQIVNNKGELPLLCSILSESKELVLYFTLETRVDDQSALLKILQTLIESGYVGKNQQ</sequence>
<dbReference type="Pfam" id="PF12796">
    <property type="entry name" value="Ank_2"/>
    <property type="match status" value="1"/>
</dbReference>
<dbReference type="Gene3D" id="1.25.40.20">
    <property type="entry name" value="Ankyrin repeat-containing domain"/>
    <property type="match status" value="1"/>
</dbReference>
<accession>A0ABQ8HMC1</accession>
<evidence type="ECO:0000256" key="2">
    <source>
        <dbReference type="SAM" id="MobiDB-lite"/>
    </source>
</evidence>
<dbReference type="PANTHER" id="PTHR24121">
    <property type="entry name" value="NO MECHANORECEPTOR POTENTIAL C, ISOFORM D-RELATED"/>
    <property type="match status" value="1"/>
</dbReference>
<comment type="caution">
    <text evidence="3">The sequence shown here is derived from an EMBL/GenBank/DDBJ whole genome shotgun (WGS) entry which is preliminary data.</text>
</comment>
<keyword evidence="4" id="KW-1185">Reference proteome</keyword>
<gene>
    <name evidence="3" type="ORF">JRO89_XS09G0214800</name>
</gene>
<protein>
    <recommendedName>
        <fullName evidence="5">Ankyrin repeat domain-containing protein</fullName>
    </recommendedName>
</protein>
<dbReference type="InterPro" id="IPR002110">
    <property type="entry name" value="Ankyrin_rpt"/>
</dbReference>
<dbReference type="EMBL" id="JAFEMO010000009">
    <property type="protein sequence ID" value="KAH7565474.1"/>
    <property type="molecule type" value="Genomic_DNA"/>
</dbReference>
<dbReference type="PROSITE" id="PS50088">
    <property type="entry name" value="ANK_REPEAT"/>
    <property type="match status" value="1"/>
</dbReference>
<feature type="repeat" description="ANK" evidence="1">
    <location>
        <begin position="103"/>
        <end position="130"/>
    </location>
</feature>
<dbReference type="Proteomes" id="UP000827721">
    <property type="component" value="Unassembled WGS sequence"/>
</dbReference>
<reference evidence="3 4" key="1">
    <citation type="submission" date="2021-02" db="EMBL/GenBank/DDBJ databases">
        <title>Plant Genome Project.</title>
        <authorList>
            <person name="Zhang R.-G."/>
        </authorList>
    </citation>
    <scope>NUCLEOTIDE SEQUENCE [LARGE SCALE GENOMIC DNA]</scope>
    <source>
        <tissue evidence="3">Leaves</tissue>
    </source>
</reference>